<dbReference type="PANTHER" id="PTHR14789:SF5">
    <property type="entry name" value="C-TYPE LECTIN DOMAIN FAMILY 14 MEMBER A"/>
    <property type="match status" value="1"/>
</dbReference>
<organism evidence="15">
    <name type="scientific">Castor canadensis</name>
    <name type="common">American beaver</name>
    <dbReference type="NCBI Taxonomy" id="51338"/>
    <lineage>
        <taxon>Eukaryota</taxon>
        <taxon>Metazoa</taxon>
        <taxon>Chordata</taxon>
        <taxon>Craniata</taxon>
        <taxon>Vertebrata</taxon>
        <taxon>Euteleostomi</taxon>
        <taxon>Mammalia</taxon>
        <taxon>Eutheria</taxon>
        <taxon>Euarchontoglires</taxon>
        <taxon>Glires</taxon>
        <taxon>Rodentia</taxon>
        <taxon>Castorimorpha</taxon>
        <taxon>Castoridae</taxon>
        <taxon>Castor</taxon>
    </lineage>
</organism>
<dbReference type="EMBL" id="GFFV01002402">
    <property type="protein sequence ID" value="JAV37543.1"/>
    <property type="molecule type" value="Transcribed_RNA"/>
</dbReference>
<accession>A0A250Y1S1</accession>
<evidence type="ECO:0000259" key="14">
    <source>
        <dbReference type="PROSITE" id="PS50041"/>
    </source>
</evidence>
<evidence type="ECO:0000256" key="8">
    <source>
        <dbReference type="ARBA" id="ARBA00023157"/>
    </source>
</evidence>
<comment type="subcellular location">
    <subcellularLocation>
        <location evidence="1">Membrane</location>
        <topology evidence="1">Single-pass type I membrane protein</topology>
    </subcellularLocation>
</comment>
<keyword evidence="5 15" id="KW-0430">Lectin</keyword>
<dbReference type="InterPro" id="IPR001304">
    <property type="entry name" value="C-type_lectin-like"/>
</dbReference>
<gene>
    <name evidence="15" type="primary">CLEC14A</name>
</gene>
<dbReference type="InterPro" id="IPR051505">
    <property type="entry name" value="C-type_lectin_domain"/>
</dbReference>
<keyword evidence="4 13" id="KW-0732">Signal</keyword>
<keyword evidence="2" id="KW-0245">EGF-like domain</keyword>
<evidence type="ECO:0000256" key="12">
    <source>
        <dbReference type="SAM" id="Phobius"/>
    </source>
</evidence>
<dbReference type="AlphaFoldDB" id="A0A250Y1S1"/>
<evidence type="ECO:0000256" key="1">
    <source>
        <dbReference type="ARBA" id="ARBA00004479"/>
    </source>
</evidence>
<protein>
    <recommendedName>
        <fullName evidence="10">C-type lectin domain family 14 member A</fullName>
    </recommendedName>
</protein>
<dbReference type="GO" id="GO:0031012">
    <property type="term" value="C:extracellular matrix"/>
    <property type="evidence" value="ECO:0007669"/>
    <property type="project" value="TreeGrafter"/>
</dbReference>
<feature type="region of interest" description="Disordered" evidence="11">
    <location>
        <begin position="432"/>
        <end position="463"/>
    </location>
</feature>
<dbReference type="GO" id="GO:0009897">
    <property type="term" value="C:external side of plasma membrane"/>
    <property type="evidence" value="ECO:0007669"/>
    <property type="project" value="TreeGrafter"/>
</dbReference>
<dbReference type="GO" id="GO:0036325">
    <property type="term" value="P:vascular endothelial growth factor receptor-3 signaling pathway"/>
    <property type="evidence" value="ECO:0007669"/>
    <property type="project" value="UniProtKB-ARBA"/>
</dbReference>
<keyword evidence="8" id="KW-1015">Disulfide bond</keyword>
<evidence type="ECO:0000256" key="10">
    <source>
        <dbReference type="ARBA" id="ARBA00067800"/>
    </source>
</evidence>
<evidence type="ECO:0000256" key="6">
    <source>
        <dbReference type="ARBA" id="ARBA00022989"/>
    </source>
</evidence>
<dbReference type="GO" id="GO:0050840">
    <property type="term" value="F:extracellular matrix binding"/>
    <property type="evidence" value="ECO:0007669"/>
    <property type="project" value="TreeGrafter"/>
</dbReference>
<evidence type="ECO:0000256" key="13">
    <source>
        <dbReference type="SAM" id="SignalP"/>
    </source>
</evidence>
<evidence type="ECO:0000256" key="5">
    <source>
        <dbReference type="ARBA" id="ARBA00022734"/>
    </source>
</evidence>
<keyword evidence="3 12" id="KW-0812">Transmembrane</keyword>
<keyword evidence="7 12" id="KW-0472">Membrane</keyword>
<dbReference type="GO" id="GO:1990430">
    <property type="term" value="F:extracellular matrix protein binding"/>
    <property type="evidence" value="ECO:0007669"/>
    <property type="project" value="TreeGrafter"/>
</dbReference>
<feature type="domain" description="C-type lectin" evidence="14">
    <location>
        <begin position="33"/>
        <end position="162"/>
    </location>
</feature>
<dbReference type="GO" id="GO:0030246">
    <property type="term" value="F:carbohydrate binding"/>
    <property type="evidence" value="ECO:0007669"/>
    <property type="project" value="UniProtKB-KW"/>
</dbReference>
<sequence length="490" mass="51346">MRPALALCLLCQAFWPRPGGGEHPTSDRAGCSASGACYSLHHATIKRLAAQEACNLRGGSLSTVHGGTELRAVLSLLRAGPGPGGGSKDLLFWVALERGRSHCTLENEPLRGFSWLSPDASESERDTLQWVEEPLLSCTSRRCAGLLATQGIEPAGWKEMRCHLRANGYLCKYQYEDLCPAPRPGAASNLSYRAPFQLFSSALDFSPPGTEVSATCPGKRSISATCVVEETGARWDGLSSAAVLCPCPGRYLRAGKCAELLDCLDDLGAFACECAAGFQLGKDGRSCVTKGGGQPTSGGTKVPTRSLPATAISPVSKRTWSSRVHQKPGETPGVTGQGSSAAPIPDILQWGTESTLSTYQMSLQTESKVTITPPESVIPKLNSTSFPTLQGFDYSSTVVFILVGIAVVVLVILTMTVLGLFKLCFHNSPSSEPGKGPLASGGMESDAEATALPSRSAHCTDNGVKAGDCSLRGKAEGSSLTRSSLGSGDT</sequence>
<feature type="region of interest" description="Disordered" evidence="11">
    <location>
        <begin position="318"/>
        <end position="341"/>
    </location>
</feature>
<dbReference type="SUPFAM" id="SSF56436">
    <property type="entry name" value="C-type lectin-like"/>
    <property type="match status" value="1"/>
</dbReference>
<feature type="signal peptide" evidence="13">
    <location>
        <begin position="1"/>
        <end position="21"/>
    </location>
</feature>
<evidence type="ECO:0000256" key="9">
    <source>
        <dbReference type="ARBA" id="ARBA00023180"/>
    </source>
</evidence>
<dbReference type="PANTHER" id="PTHR14789">
    <property type="entry name" value="CHONDROLECTIN VARIANT CHODLFDELTAE"/>
    <property type="match status" value="1"/>
</dbReference>
<dbReference type="InterPro" id="IPR016187">
    <property type="entry name" value="CTDL_fold"/>
</dbReference>
<dbReference type="Gene3D" id="3.10.100.10">
    <property type="entry name" value="Mannose-Binding Protein A, subunit A"/>
    <property type="match status" value="1"/>
</dbReference>
<keyword evidence="9" id="KW-0325">Glycoprotein</keyword>
<dbReference type="GO" id="GO:0016477">
    <property type="term" value="P:cell migration"/>
    <property type="evidence" value="ECO:0007669"/>
    <property type="project" value="TreeGrafter"/>
</dbReference>
<proteinExistence type="predicted"/>
<evidence type="ECO:0000256" key="2">
    <source>
        <dbReference type="ARBA" id="ARBA00022536"/>
    </source>
</evidence>
<feature type="chain" id="PRO_5012896989" description="C-type lectin domain family 14 member A" evidence="13">
    <location>
        <begin position="22"/>
        <end position="490"/>
    </location>
</feature>
<dbReference type="Gene3D" id="2.10.25.10">
    <property type="entry name" value="Laminin"/>
    <property type="match status" value="1"/>
</dbReference>
<evidence type="ECO:0000256" key="11">
    <source>
        <dbReference type="SAM" id="MobiDB-lite"/>
    </source>
</evidence>
<evidence type="ECO:0000313" key="15">
    <source>
        <dbReference type="EMBL" id="JAV37543.1"/>
    </source>
</evidence>
<evidence type="ECO:0000256" key="4">
    <source>
        <dbReference type="ARBA" id="ARBA00022729"/>
    </source>
</evidence>
<dbReference type="SMART" id="SM00034">
    <property type="entry name" value="CLECT"/>
    <property type="match status" value="1"/>
</dbReference>
<reference evidence="15" key="1">
    <citation type="journal article" date="2017" name="G3 (Bethesda)">
        <title>De Novo Genome and Transcriptome Assembly of the Canadian Beaver (Castor canadensis).</title>
        <authorList>
            <person name="Lok S."/>
            <person name="Paton T.A."/>
            <person name="Wang Z."/>
            <person name="Kaur G."/>
            <person name="Walker S."/>
            <person name="Yuen R.K."/>
            <person name="Sung W.W."/>
            <person name="Whitney J."/>
            <person name="Buchanan J.A."/>
            <person name="Trost B."/>
            <person name="Singh N."/>
            <person name="Apresto B."/>
            <person name="Chen N."/>
            <person name="Coole M."/>
            <person name="Dawson T.J."/>
            <person name="Ho K.Y."/>
            <person name="Hu Z."/>
            <person name="Pullenayegum S."/>
            <person name="Samler K."/>
            <person name="Shipstone A."/>
            <person name="Tsoi F."/>
            <person name="Wang T."/>
            <person name="Pereira S.L."/>
            <person name="Rostami P."/>
            <person name="Ryan C.A."/>
            <person name="Tong A.H."/>
            <person name="Ng K."/>
            <person name="Sundaravadanam Y."/>
            <person name="Simpson J.T."/>
            <person name="Lim B.K."/>
            <person name="Engstrom M.D."/>
            <person name="Dutton C.J."/>
            <person name="Kerr K.C."/>
            <person name="Franke M."/>
            <person name="Rapley W."/>
            <person name="Wintle R.F."/>
            <person name="Scherer S.W."/>
        </authorList>
    </citation>
    <scope>NUCLEOTIDE SEQUENCE</scope>
    <source>
        <strain evidence="15">ROM106880</strain>
        <tissue evidence="15">Muscle</tissue>
    </source>
</reference>
<evidence type="ECO:0000256" key="7">
    <source>
        <dbReference type="ARBA" id="ARBA00023136"/>
    </source>
</evidence>
<name>A0A250Y1S1_CASCN</name>
<evidence type="ECO:0000256" key="3">
    <source>
        <dbReference type="ARBA" id="ARBA00022692"/>
    </source>
</evidence>
<dbReference type="FunFam" id="3.10.100.10:FF:000084">
    <property type="entry name" value="C-type lectin domain family 14 member A"/>
    <property type="match status" value="1"/>
</dbReference>
<dbReference type="InterPro" id="IPR016186">
    <property type="entry name" value="C-type_lectin-like/link_sf"/>
</dbReference>
<feature type="transmembrane region" description="Helical" evidence="12">
    <location>
        <begin position="398"/>
        <end position="421"/>
    </location>
</feature>
<keyword evidence="6 12" id="KW-1133">Transmembrane helix</keyword>
<dbReference type="PROSITE" id="PS50041">
    <property type="entry name" value="C_TYPE_LECTIN_2"/>
    <property type="match status" value="1"/>
</dbReference>
<dbReference type="GO" id="GO:0036324">
    <property type="term" value="P:vascular endothelial growth factor receptor-2 signaling pathway"/>
    <property type="evidence" value="ECO:0007669"/>
    <property type="project" value="UniProtKB-ARBA"/>
</dbReference>